<organism evidence="1 2">
    <name type="scientific">Leptospira noguchii serovar Panama str. CZ214</name>
    <dbReference type="NCBI Taxonomy" id="1001595"/>
    <lineage>
        <taxon>Bacteria</taxon>
        <taxon>Pseudomonadati</taxon>
        <taxon>Spirochaetota</taxon>
        <taxon>Spirochaetia</taxon>
        <taxon>Leptospirales</taxon>
        <taxon>Leptospiraceae</taxon>
        <taxon>Leptospira</taxon>
    </lineage>
</organism>
<protein>
    <submittedName>
        <fullName evidence="1">Uncharacterized protein</fullName>
    </submittedName>
</protein>
<evidence type="ECO:0000313" key="2">
    <source>
        <dbReference type="Proteomes" id="UP000015442"/>
    </source>
</evidence>
<dbReference type="EMBL" id="AKWY02000034">
    <property type="protein sequence ID" value="EQA70075.1"/>
    <property type="molecule type" value="Genomic_DNA"/>
</dbReference>
<sequence>MFFVCGPNSKEWGFFIRFEPLKFFKVLKRNKKWIKKQFL</sequence>
<proteinExistence type="predicted"/>
<reference evidence="1 2" key="1">
    <citation type="submission" date="2013-05" db="EMBL/GenBank/DDBJ databases">
        <authorList>
            <person name="Harkins D.M."/>
            <person name="Durkin A.S."/>
            <person name="Brinkac L.M."/>
            <person name="Haft D.H."/>
            <person name="Selengut J.D."/>
            <person name="Sanka R."/>
            <person name="DePew J."/>
            <person name="Purushe J."/>
            <person name="Hartskeerl R.A."/>
            <person name="Ahmed A."/>
            <person name="van der Linden H."/>
            <person name="Goris M.G.A."/>
            <person name="Vinetz J.M."/>
            <person name="Sutton G.G."/>
            <person name="Nierman W.C."/>
            <person name="Fouts D.E."/>
        </authorList>
    </citation>
    <scope>NUCLEOTIDE SEQUENCE [LARGE SCALE GENOMIC DNA]</scope>
    <source>
        <strain evidence="1 2">CZ214</strain>
    </source>
</reference>
<comment type="caution">
    <text evidence="1">The sequence shown here is derived from an EMBL/GenBank/DDBJ whole genome shotgun (WGS) entry which is preliminary data.</text>
</comment>
<accession>T0FKH1</accession>
<evidence type="ECO:0000313" key="1">
    <source>
        <dbReference type="EMBL" id="EQA70075.1"/>
    </source>
</evidence>
<name>T0FKH1_9LEPT</name>
<gene>
    <name evidence="1" type="ORF">LEP1GSC059_2078</name>
</gene>
<dbReference type="Proteomes" id="UP000015442">
    <property type="component" value="Unassembled WGS sequence"/>
</dbReference>
<dbReference type="AlphaFoldDB" id="T0FKH1"/>